<dbReference type="Proteomes" id="UP000826513">
    <property type="component" value="Plasmid unnamed1"/>
</dbReference>
<evidence type="ECO:0000313" key="2">
    <source>
        <dbReference type="Proteomes" id="UP000826513"/>
    </source>
</evidence>
<proteinExistence type="predicted"/>
<evidence type="ECO:0000313" key="1">
    <source>
        <dbReference type="EMBL" id="QYA10565.1"/>
    </source>
</evidence>
<organism evidence="1 2">
    <name type="scientific">Agrobacterium larrymoorei</name>
    <dbReference type="NCBI Taxonomy" id="160699"/>
    <lineage>
        <taxon>Bacteria</taxon>
        <taxon>Pseudomonadati</taxon>
        <taxon>Pseudomonadota</taxon>
        <taxon>Alphaproteobacteria</taxon>
        <taxon>Hyphomicrobiales</taxon>
        <taxon>Rhizobiaceae</taxon>
        <taxon>Rhizobium/Agrobacterium group</taxon>
        <taxon>Agrobacterium</taxon>
    </lineage>
</organism>
<accession>A0ABX8TH89</accession>
<reference evidence="1 2" key="1">
    <citation type="submission" date="2021-03" db="EMBL/GenBank/DDBJ databases">
        <title>Rapid diversification of plasmids in a genus of pathogenic and nitrogen fixing bacteria.</title>
        <authorList>
            <person name="Weisberg A.J."/>
            <person name="Miller M."/>
            <person name="Ream W."/>
            <person name="Grunwald N.J."/>
            <person name="Chang J.H."/>
        </authorList>
    </citation>
    <scope>NUCLEOTIDE SEQUENCE [LARGE SCALE GENOMIC DNA]</scope>
    <source>
        <strain evidence="1 2">AF3.44</strain>
        <plasmid evidence="1 2">unnamed1</plasmid>
    </source>
</reference>
<protein>
    <submittedName>
        <fullName evidence="1">Uncharacterized protein</fullName>
    </submittedName>
</protein>
<dbReference type="RefSeq" id="WP_157835827.1">
    <property type="nucleotide sequence ID" value="NZ_CP039693.1"/>
</dbReference>
<name>A0ABX8TH89_9HYPH</name>
<sequence>MSDDITSENIEHNLCEIRDLLYQAVEDNMAKKGVDAREPTKEALRAPVVFAGWLR</sequence>
<gene>
    <name evidence="1" type="ORF">J5285_25575</name>
</gene>
<geneLocation type="plasmid" evidence="1 2">
    <name>unnamed1</name>
</geneLocation>
<keyword evidence="2" id="KW-1185">Reference proteome</keyword>
<dbReference type="EMBL" id="CP072170">
    <property type="protein sequence ID" value="QYA10565.1"/>
    <property type="molecule type" value="Genomic_DNA"/>
</dbReference>
<keyword evidence="1" id="KW-0614">Plasmid</keyword>